<keyword evidence="1 4" id="KW-0378">Hydrolase</keyword>
<dbReference type="Pfam" id="PF07228">
    <property type="entry name" value="SpoIIE"/>
    <property type="match status" value="1"/>
</dbReference>
<dbReference type="EC" id="3.1.3.16" evidence="4"/>
<feature type="domain" description="PPM-type phosphatase" evidence="3">
    <location>
        <begin position="315"/>
        <end position="536"/>
    </location>
</feature>
<feature type="region of interest" description="Disordered" evidence="2">
    <location>
        <begin position="1"/>
        <end position="20"/>
    </location>
</feature>
<evidence type="ECO:0000256" key="2">
    <source>
        <dbReference type="SAM" id="MobiDB-lite"/>
    </source>
</evidence>
<dbReference type="InterPro" id="IPR001932">
    <property type="entry name" value="PPM-type_phosphatase-like_dom"/>
</dbReference>
<proteinExistence type="predicted"/>
<evidence type="ECO:0000256" key="1">
    <source>
        <dbReference type="ARBA" id="ARBA00022801"/>
    </source>
</evidence>
<dbReference type="Proteomes" id="UP001599756">
    <property type="component" value="Unassembled WGS sequence"/>
</dbReference>
<keyword evidence="5" id="KW-1185">Reference proteome</keyword>
<accession>A0ABW6H378</accession>
<feature type="compositionally biased region" description="Gly residues" evidence="2">
    <location>
        <begin position="566"/>
        <end position="575"/>
    </location>
</feature>
<evidence type="ECO:0000313" key="5">
    <source>
        <dbReference type="Proteomes" id="UP001599756"/>
    </source>
</evidence>
<organism evidence="4 5">
    <name type="scientific">Streptomyces anandii</name>
    <dbReference type="NCBI Taxonomy" id="285454"/>
    <lineage>
        <taxon>Bacteria</taxon>
        <taxon>Bacillati</taxon>
        <taxon>Actinomycetota</taxon>
        <taxon>Actinomycetes</taxon>
        <taxon>Kitasatosporales</taxon>
        <taxon>Streptomycetaceae</taxon>
        <taxon>Streptomyces</taxon>
    </lineage>
</organism>
<reference evidence="4 5" key="1">
    <citation type="submission" date="2024-09" db="EMBL/GenBank/DDBJ databases">
        <title>The Natural Products Discovery Center: Release of the First 8490 Sequenced Strains for Exploring Actinobacteria Biosynthetic Diversity.</title>
        <authorList>
            <person name="Kalkreuter E."/>
            <person name="Kautsar S.A."/>
            <person name="Yang D."/>
            <person name="Bader C.D."/>
            <person name="Teijaro C.N."/>
            <person name="Fluegel L."/>
            <person name="Davis C.M."/>
            <person name="Simpson J.R."/>
            <person name="Lauterbach L."/>
            <person name="Steele A.D."/>
            <person name="Gui C."/>
            <person name="Meng S."/>
            <person name="Li G."/>
            <person name="Viehrig K."/>
            <person name="Ye F."/>
            <person name="Su P."/>
            <person name="Kiefer A.F."/>
            <person name="Nichols A."/>
            <person name="Cepeda A.J."/>
            <person name="Yan W."/>
            <person name="Fan B."/>
            <person name="Jiang Y."/>
            <person name="Adhikari A."/>
            <person name="Zheng C.-J."/>
            <person name="Schuster L."/>
            <person name="Cowan T.M."/>
            <person name="Smanski M.J."/>
            <person name="Chevrette M.G."/>
            <person name="De Carvalho L.P.S."/>
            <person name="Shen B."/>
        </authorList>
    </citation>
    <scope>NUCLEOTIDE SEQUENCE [LARGE SCALE GENOMIC DNA]</scope>
    <source>
        <strain evidence="4 5">NPDC059500</strain>
    </source>
</reference>
<feature type="compositionally biased region" description="Low complexity" evidence="2">
    <location>
        <begin position="536"/>
        <end position="565"/>
    </location>
</feature>
<feature type="region of interest" description="Disordered" evidence="2">
    <location>
        <begin position="208"/>
        <end position="239"/>
    </location>
</feature>
<feature type="region of interest" description="Disordered" evidence="2">
    <location>
        <begin position="536"/>
        <end position="575"/>
    </location>
</feature>
<dbReference type="PANTHER" id="PTHR43156">
    <property type="entry name" value="STAGE II SPORULATION PROTEIN E-RELATED"/>
    <property type="match status" value="1"/>
</dbReference>
<dbReference type="GO" id="GO:0004722">
    <property type="term" value="F:protein serine/threonine phosphatase activity"/>
    <property type="evidence" value="ECO:0007669"/>
    <property type="project" value="UniProtKB-EC"/>
</dbReference>
<comment type="caution">
    <text evidence="4">The sequence shown here is derived from an EMBL/GenBank/DDBJ whole genome shotgun (WGS) entry which is preliminary data.</text>
</comment>
<dbReference type="SMART" id="SM00331">
    <property type="entry name" value="PP2C_SIG"/>
    <property type="match status" value="1"/>
</dbReference>
<dbReference type="Gene3D" id="3.60.40.10">
    <property type="entry name" value="PPM-type phosphatase domain"/>
    <property type="match status" value="1"/>
</dbReference>
<evidence type="ECO:0000259" key="3">
    <source>
        <dbReference type="SMART" id="SM00331"/>
    </source>
</evidence>
<dbReference type="EMBL" id="JBHYTS010000012">
    <property type="protein sequence ID" value="MFE1750978.1"/>
    <property type="molecule type" value="Genomic_DNA"/>
</dbReference>
<sequence length="575" mass="58205">MTDARARRPASRDGGQARDHPGRKLLDALLDLVDQAVVVCDASGVVSWCNGPAAVCFPGLRPGMTPAPEVAGPLGQAVAASAARFDAEFLGRWLTGRRSTVQDCSVWLVSDDTGIHGCAVELRAERHRVAFLSEAGRRLGASLHHGRTARSVVELAVPALADAALLVLPPRGGHVDWHRCAAPGAAVEAGTLPAATLERVPRLAKALSGLSPRPAPCRPGDLGALGGAAPPDPGPGGESFVTALPGGGAPAGALVLVRASGAGERSAADSAVVREFAFRAGLALSTAGLYAQQAHTAALLQSGLDPAPLPEVPGVRLGAAYRPAPEALGFGGDFYQVEPARDGGGGVRFTLGDVCGKGVEAAVLSGHVRQSLRTLALVESRPLRVLDVLNRSLLEADSGRFASLVMGAARPAGRGALDVVLAGGGHPPPLVLRRDGVVEAVDVGGMLVGALPGAEFGQAAVRLARDELILLYSDGVTEARGGPTGAEEYGAERLAHDLAGCAGMPAGAVAERIELRVADWLAGRAHDDIAVLALQSSPASSSPLPASSSSPSSRSSPASPSRSGSWGTGAPGAPR</sequence>
<name>A0ABW6H378_9ACTN</name>
<evidence type="ECO:0000313" key="4">
    <source>
        <dbReference type="EMBL" id="MFE1750978.1"/>
    </source>
</evidence>
<dbReference type="InterPro" id="IPR052016">
    <property type="entry name" value="Bact_Sigma-Reg"/>
</dbReference>
<gene>
    <name evidence="4" type="ORF">ACFW88_10625</name>
</gene>
<dbReference type="RefSeq" id="WP_381840687.1">
    <property type="nucleotide sequence ID" value="NZ_JBHYTS010000012.1"/>
</dbReference>
<dbReference type="InterPro" id="IPR036457">
    <property type="entry name" value="PPM-type-like_dom_sf"/>
</dbReference>
<dbReference type="PANTHER" id="PTHR43156:SF2">
    <property type="entry name" value="STAGE II SPORULATION PROTEIN E"/>
    <property type="match status" value="1"/>
</dbReference>
<protein>
    <submittedName>
        <fullName evidence="4">PP2C family protein-serine/threonine phosphatase</fullName>
        <ecNumber evidence="4">3.1.3.16</ecNumber>
    </submittedName>
</protein>